<feature type="transmembrane region" description="Helical" evidence="1">
    <location>
        <begin position="138"/>
        <end position="158"/>
    </location>
</feature>
<dbReference type="KEGG" id="pbor:BSF38_02458"/>
<organism evidence="2 3">
    <name type="scientific">Paludisphaera borealis</name>
    <dbReference type="NCBI Taxonomy" id="1387353"/>
    <lineage>
        <taxon>Bacteria</taxon>
        <taxon>Pseudomonadati</taxon>
        <taxon>Planctomycetota</taxon>
        <taxon>Planctomycetia</taxon>
        <taxon>Isosphaerales</taxon>
        <taxon>Isosphaeraceae</taxon>
        <taxon>Paludisphaera</taxon>
    </lineage>
</organism>
<gene>
    <name evidence="2" type="ORF">BSF38_02458</name>
</gene>
<keyword evidence="1" id="KW-0472">Membrane</keyword>
<accession>A0A1U7CPW4</accession>
<feature type="transmembrane region" description="Helical" evidence="1">
    <location>
        <begin position="103"/>
        <end position="126"/>
    </location>
</feature>
<dbReference type="AlphaFoldDB" id="A0A1U7CPW4"/>
<proteinExistence type="predicted"/>
<keyword evidence="1" id="KW-1133">Transmembrane helix</keyword>
<evidence type="ECO:0000256" key="1">
    <source>
        <dbReference type="SAM" id="Phobius"/>
    </source>
</evidence>
<sequence>MGSFRMIGSGVGAKETMKVVYQEKAFLRGTSVPSLTEEMRSARPATPADLDGWRDSLRNDMSRELDDPRWPRALIGVGSVHLVAFIVCQVLSEPVSRKDLRYLAIWFVELVGVFVAMRLLAGRHWIRRSAAVNLAAKLWTTFLILSFNVVALNSLIGIELPWFKPVWGTLSTFFLASLAWLFSPLFFIPAVQMWATGLLMAVLPDYAYLTYGVSWWIALLGVAVAIRRKHPQAA</sequence>
<feature type="transmembrane region" description="Helical" evidence="1">
    <location>
        <begin position="170"/>
        <end position="194"/>
    </location>
</feature>
<dbReference type="EMBL" id="CP019082">
    <property type="protein sequence ID" value="APW60961.1"/>
    <property type="molecule type" value="Genomic_DNA"/>
</dbReference>
<keyword evidence="3" id="KW-1185">Reference proteome</keyword>
<dbReference type="Proteomes" id="UP000186309">
    <property type="component" value="Chromosome"/>
</dbReference>
<evidence type="ECO:0000313" key="3">
    <source>
        <dbReference type="Proteomes" id="UP000186309"/>
    </source>
</evidence>
<keyword evidence="1" id="KW-0812">Transmembrane</keyword>
<feature type="transmembrane region" description="Helical" evidence="1">
    <location>
        <begin position="70"/>
        <end position="91"/>
    </location>
</feature>
<evidence type="ECO:0000313" key="2">
    <source>
        <dbReference type="EMBL" id="APW60961.1"/>
    </source>
</evidence>
<feature type="transmembrane region" description="Helical" evidence="1">
    <location>
        <begin position="206"/>
        <end position="226"/>
    </location>
</feature>
<name>A0A1U7CPW4_9BACT</name>
<reference evidence="3" key="1">
    <citation type="submission" date="2016-12" db="EMBL/GenBank/DDBJ databases">
        <title>Comparative genomics of four Isosphaeraceae planctomycetes: a common pool of plasmids and glycoside hydrolase genes.</title>
        <authorList>
            <person name="Ivanova A."/>
        </authorList>
    </citation>
    <scope>NUCLEOTIDE SEQUENCE [LARGE SCALE GENOMIC DNA]</scope>
    <source>
        <strain evidence="3">PX4</strain>
    </source>
</reference>
<protein>
    <submittedName>
        <fullName evidence="2">Uncharacterized protein</fullName>
    </submittedName>
</protein>